<accession>A0A8K1CUI2</accession>
<evidence type="ECO:0000256" key="1">
    <source>
        <dbReference type="ARBA" id="ARBA00023157"/>
    </source>
</evidence>
<dbReference type="InterPro" id="IPR036249">
    <property type="entry name" value="Thioredoxin-like_sf"/>
</dbReference>
<feature type="domain" description="Thioredoxin" evidence="3">
    <location>
        <begin position="166"/>
        <end position="290"/>
    </location>
</feature>
<dbReference type="FunFam" id="3.40.30.10:FF:000245">
    <property type="entry name" value="Thioredoxin"/>
    <property type="match status" value="2"/>
</dbReference>
<dbReference type="InterPro" id="IPR013766">
    <property type="entry name" value="Thioredoxin_domain"/>
</dbReference>
<keyword evidence="1" id="KW-1015">Disulfide bond</keyword>
<reference evidence="4" key="1">
    <citation type="submission" date="2019-03" db="EMBL/GenBank/DDBJ databases">
        <title>Long read genome sequence of the mycoparasitic Pythium oligandrum ATCC 38472 isolated from sugarbeet rhizosphere.</title>
        <authorList>
            <person name="Gaulin E."/>
        </authorList>
    </citation>
    <scope>NUCLEOTIDE SEQUENCE</scope>
    <source>
        <strain evidence="4">ATCC 38472_TT</strain>
    </source>
</reference>
<feature type="domain" description="Thioredoxin" evidence="3">
    <location>
        <begin position="10"/>
        <end position="155"/>
    </location>
</feature>
<dbReference type="AlphaFoldDB" id="A0A8K1CUI2"/>
<organism evidence="4 5">
    <name type="scientific">Pythium oligandrum</name>
    <name type="common">Mycoparasitic fungus</name>
    <dbReference type="NCBI Taxonomy" id="41045"/>
    <lineage>
        <taxon>Eukaryota</taxon>
        <taxon>Sar</taxon>
        <taxon>Stramenopiles</taxon>
        <taxon>Oomycota</taxon>
        <taxon>Peronosporomycetes</taxon>
        <taxon>Pythiales</taxon>
        <taxon>Pythiaceae</taxon>
        <taxon>Pythium</taxon>
    </lineage>
</organism>
<dbReference type="OrthoDB" id="2121326at2759"/>
<gene>
    <name evidence="4" type="ORF">Poli38472_002006</name>
</gene>
<comment type="caution">
    <text evidence="4">The sequence shown here is derived from an EMBL/GenBank/DDBJ whole genome shotgun (WGS) entry which is preliminary data.</text>
</comment>
<dbReference type="PROSITE" id="PS00194">
    <property type="entry name" value="THIOREDOXIN_1"/>
    <property type="match status" value="2"/>
</dbReference>
<evidence type="ECO:0000259" key="3">
    <source>
        <dbReference type="PROSITE" id="PS51352"/>
    </source>
</evidence>
<evidence type="ECO:0000313" key="5">
    <source>
        <dbReference type="Proteomes" id="UP000794436"/>
    </source>
</evidence>
<proteinExistence type="predicted"/>
<protein>
    <recommendedName>
        <fullName evidence="3">Thioredoxin domain-containing protein</fullName>
    </recommendedName>
</protein>
<dbReference type="Proteomes" id="UP000794436">
    <property type="component" value="Unassembled WGS sequence"/>
</dbReference>
<dbReference type="CDD" id="cd02947">
    <property type="entry name" value="TRX_family"/>
    <property type="match status" value="2"/>
</dbReference>
<dbReference type="EMBL" id="SPLM01000001">
    <property type="protein sequence ID" value="TMW69850.1"/>
    <property type="molecule type" value="Genomic_DNA"/>
</dbReference>
<dbReference type="PRINTS" id="PR00421">
    <property type="entry name" value="THIOREDOXIN"/>
</dbReference>
<evidence type="ECO:0000313" key="4">
    <source>
        <dbReference type="EMBL" id="TMW69850.1"/>
    </source>
</evidence>
<dbReference type="SUPFAM" id="SSF52833">
    <property type="entry name" value="Thioredoxin-like"/>
    <property type="match status" value="2"/>
</dbReference>
<dbReference type="Gene3D" id="3.40.30.10">
    <property type="entry name" value="Glutaredoxin"/>
    <property type="match status" value="2"/>
</dbReference>
<evidence type="ECO:0000256" key="2">
    <source>
        <dbReference type="SAM" id="Phobius"/>
    </source>
</evidence>
<name>A0A8K1CUI2_PYTOL</name>
<keyword evidence="5" id="KW-1185">Reference proteome</keyword>
<dbReference type="Pfam" id="PF00085">
    <property type="entry name" value="Thioredoxin"/>
    <property type="match status" value="2"/>
</dbReference>
<sequence length="290" mass="32664">MSTICIGGICIPTYALIPFALIILQNAWEWFRRNVLGHNDEALFANSRVIHVTSLEQWKELHEKSKTTKRSIVVDFTASWCGPCRYIAPIFHELSNKYPCTLFLKVDVDEMKDIARSSGVNAMPTFHFYKNGNRVNELRGADKNGLEEGVKKYYVEVELPEEEKPKLPDDSAPGSELRQRKANIVKVKSEEEWKALKAKAEESGQALVVDFWATWCGPCVKIAPFYESLSAKYPAAIFAKVDVDEVEEVAAEENVNSMPTFKVFKNGKCVDELSGAFETALEGMVHKFAT</sequence>
<dbReference type="InterPro" id="IPR017937">
    <property type="entry name" value="Thioredoxin_CS"/>
</dbReference>
<dbReference type="PROSITE" id="PS51352">
    <property type="entry name" value="THIOREDOXIN_2"/>
    <property type="match status" value="2"/>
</dbReference>
<feature type="transmembrane region" description="Helical" evidence="2">
    <location>
        <begin position="6"/>
        <end position="24"/>
    </location>
</feature>
<dbReference type="PANTHER" id="PTHR46115">
    <property type="entry name" value="THIOREDOXIN-LIKE PROTEIN 1"/>
    <property type="match status" value="1"/>
</dbReference>
<keyword evidence="2" id="KW-0812">Transmembrane</keyword>
<keyword evidence="2" id="KW-0472">Membrane</keyword>
<keyword evidence="2" id="KW-1133">Transmembrane helix</keyword>